<organism evidence="17 18">
    <name type="scientific">Parascaris univalens</name>
    <name type="common">Nematode worm</name>
    <dbReference type="NCBI Taxonomy" id="6257"/>
    <lineage>
        <taxon>Eukaryota</taxon>
        <taxon>Metazoa</taxon>
        <taxon>Ecdysozoa</taxon>
        <taxon>Nematoda</taxon>
        <taxon>Chromadorea</taxon>
        <taxon>Rhabditida</taxon>
        <taxon>Spirurina</taxon>
        <taxon>Ascaridomorpha</taxon>
        <taxon>Ascaridoidea</taxon>
        <taxon>Ascarididae</taxon>
        <taxon>Parascaris</taxon>
    </lineage>
</organism>
<evidence type="ECO:0000256" key="8">
    <source>
        <dbReference type="ARBA" id="ARBA00022692"/>
    </source>
</evidence>
<evidence type="ECO:0000256" key="5">
    <source>
        <dbReference type="ARBA" id="ARBA00008661"/>
    </source>
</evidence>
<keyword evidence="17" id="KW-1185">Reference proteome</keyword>
<keyword evidence="11 15" id="KW-0333">Golgi apparatus</keyword>
<dbReference type="PANTHER" id="PTHR11214">
    <property type="entry name" value="BETA-1,3-N-ACETYLGLUCOSAMINYLTRANSFERASE"/>
    <property type="match status" value="1"/>
</dbReference>
<evidence type="ECO:0000256" key="6">
    <source>
        <dbReference type="ARBA" id="ARBA00022676"/>
    </source>
</evidence>
<sequence length="329" mass="37533">MRRLATYVLCACCACALCTIIVVLSCSCEESSLPIRYRASPRIHIAADERQASLPKTYLMIVIMTRANDSAVRAVIRDTWLKLSSKGVAVFRHIFPVGIANLSKRSLELLDEEQNSSGDLLFLDALLDDYANLARKTLMTIDAICHMYSFDFLLKVDSDSFVRVGALLKALKDIAHPRLYWGFLDGRAKPRRRGQWAEREWVLCDRYLPYQLGGGYVLSHKLADFISRNKDLLRLYRSEDVSVGAWLAGLDVRYVHDPRFDTEFRSRGCNNEYIITHKQTPQSLEDLYSSMLTAGRLCVKEYRTRGSYVYDWSVPPSMCCVRQNTSSIP</sequence>
<feature type="signal peptide" evidence="16">
    <location>
        <begin position="1"/>
        <end position="25"/>
    </location>
</feature>
<dbReference type="WBParaSite" id="PgR040_g077_t01">
    <property type="protein sequence ID" value="PgR040_g077_t01"/>
    <property type="gene ID" value="PgR040_g077"/>
</dbReference>
<evidence type="ECO:0000256" key="10">
    <source>
        <dbReference type="ARBA" id="ARBA00022989"/>
    </source>
</evidence>
<keyword evidence="8" id="KW-0812">Transmembrane</keyword>
<dbReference type="FunFam" id="3.90.550.50:FF:000018">
    <property type="entry name" value="Hexosyltransferase"/>
    <property type="match status" value="1"/>
</dbReference>
<keyword evidence="13" id="KW-0325">Glycoprotein</keyword>
<keyword evidence="9" id="KW-0735">Signal-anchor</keyword>
<comment type="pathway">
    <text evidence="4">Glycan metabolism; heparan sulfate biosynthesis.</text>
</comment>
<evidence type="ECO:0000256" key="13">
    <source>
        <dbReference type="ARBA" id="ARBA00023180"/>
    </source>
</evidence>
<dbReference type="EC" id="2.4.1.-" evidence="15"/>
<evidence type="ECO:0000256" key="7">
    <source>
        <dbReference type="ARBA" id="ARBA00022679"/>
    </source>
</evidence>
<evidence type="ECO:0000256" key="16">
    <source>
        <dbReference type="SAM" id="SignalP"/>
    </source>
</evidence>
<evidence type="ECO:0000313" key="18">
    <source>
        <dbReference type="WBParaSite" id="PgR040_g077_t01"/>
    </source>
</evidence>
<evidence type="ECO:0000256" key="1">
    <source>
        <dbReference type="ARBA" id="ARBA00001936"/>
    </source>
</evidence>
<evidence type="ECO:0000256" key="11">
    <source>
        <dbReference type="ARBA" id="ARBA00023034"/>
    </source>
</evidence>
<evidence type="ECO:0000256" key="3">
    <source>
        <dbReference type="ARBA" id="ARBA00004840"/>
    </source>
</evidence>
<keyword evidence="12" id="KW-0472">Membrane</keyword>
<dbReference type="GO" id="GO:0006024">
    <property type="term" value="P:glycosaminoglycan biosynthetic process"/>
    <property type="evidence" value="ECO:0007669"/>
    <property type="project" value="UniProtKB-ARBA"/>
</dbReference>
<dbReference type="PANTHER" id="PTHR11214:SF3">
    <property type="entry name" value="BETA-1,3-GALACTOSYLTRANSFERASE 6"/>
    <property type="match status" value="1"/>
</dbReference>
<comment type="pathway">
    <text evidence="3">Glycan metabolism; chondroitin sulfate biosynthesis.</text>
</comment>
<comment type="cofactor">
    <cofactor evidence="1">
        <name>Mn(2+)</name>
        <dbReference type="ChEBI" id="CHEBI:29035"/>
    </cofactor>
</comment>
<dbReference type="InterPro" id="IPR002659">
    <property type="entry name" value="Glyco_trans_31"/>
</dbReference>
<dbReference type="AlphaFoldDB" id="A0A915BI78"/>
<evidence type="ECO:0000256" key="2">
    <source>
        <dbReference type="ARBA" id="ARBA00004323"/>
    </source>
</evidence>
<evidence type="ECO:0000256" key="4">
    <source>
        <dbReference type="ARBA" id="ARBA00005093"/>
    </source>
</evidence>
<dbReference type="GO" id="GO:0006493">
    <property type="term" value="P:protein O-linked glycosylation"/>
    <property type="evidence" value="ECO:0007669"/>
    <property type="project" value="TreeGrafter"/>
</dbReference>
<feature type="chain" id="PRO_5037803687" description="Hexosyltransferase" evidence="16">
    <location>
        <begin position="26"/>
        <end position="329"/>
    </location>
</feature>
<proteinExistence type="inferred from homology"/>
<dbReference type="Pfam" id="PF01762">
    <property type="entry name" value="Galactosyl_T"/>
    <property type="match status" value="1"/>
</dbReference>
<reference evidence="18" key="1">
    <citation type="submission" date="2022-11" db="UniProtKB">
        <authorList>
            <consortium name="WormBaseParasite"/>
        </authorList>
    </citation>
    <scope>IDENTIFICATION</scope>
</reference>
<keyword evidence="7" id="KW-0808">Transferase</keyword>
<dbReference type="GO" id="GO:0047220">
    <property type="term" value="F:galactosylxylosylprotein 3-beta-galactosyltransferase activity"/>
    <property type="evidence" value="ECO:0007669"/>
    <property type="project" value="TreeGrafter"/>
</dbReference>
<name>A0A915BI78_PARUN</name>
<evidence type="ECO:0000313" key="17">
    <source>
        <dbReference type="Proteomes" id="UP000887569"/>
    </source>
</evidence>
<evidence type="ECO:0000256" key="9">
    <source>
        <dbReference type="ARBA" id="ARBA00022968"/>
    </source>
</evidence>
<dbReference type="GO" id="GO:0000139">
    <property type="term" value="C:Golgi membrane"/>
    <property type="evidence" value="ECO:0007669"/>
    <property type="project" value="UniProtKB-SubCell"/>
</dbReference>
<dbReference type="Proteomes" id="UP000887569">
    <property type="component" value="Unplaced"/>
</dbReference>
<keyword evidence="14" id="KW-0464">Manganese</keyword>
<evidence type="ECO:0000256" key="12">
    <source>
        <dbReference type="ARBA" id="ARBA00023136"/>
    </source>
</evidence>
<keyword evidence="10" id="KW-1133">Transmembrane helix</keyword>
<keyword evidence="6 15" id="KW-0328">Glycosyltransferase</keyword>
<dbReference type="PROSITE" id="PS51257">
    <property type="entry name" value="PROKAR_LIPOPROTEIN"/>
    <property type="match status" value="1"/>
</dbReference>
<keyword evidence="16" id="KW-0732">Signal</keyword>
<protein>
    <recommendedName>
        <fullName evidence="15">Hexosyltransferase</fullName>
        <ecNumber evidence="15">2.4.1.-</ecNumber>
    </recommendedName>
</protein>
<dbReference type="Gene3D" id="3.90.550.50">
    <property type="match status" value="1"/>
</dbReference>
<comment type="subcellular location">
    <subcellularLocation>
        <location evidence="2 15">Golgi apparatus membrane</location>
        <topology evidence="2 15">Single-pass type II membrane protein</topology>
    </subcellularLocation>
</comment>
<comment type="similarity">
    <text evidence="5 15">Belongs to the glycosyltransferase 31 family.</text>
</comment>
<evidence type="ECO:0000256" key="15">
    <source>
        <dbReference type="RuleBase" id="RU363063"/>
    </source>
</evidence>
<evidence type="ECO:0000256" key="14">
    <source>
        <dbReference type="ARBA" id="ARBA00023211"/>
    </source>
</evidence>
<accession>A0A915BI78</accession>